<dbReference type="InterPro" id="IPR016167">
    <property type="entry name" value="FAD-bd_PCMH_sub1"/>
</dbReference>
<comment type="caution">
    <text evidence="7">The sequence shown here is derived from an EMBL/GenBank/DDBJ whole genome shotgun (WGS) entry which is preliminary data.</text>
</comment>
<dbReference type="PROSITE" id="PS51387">
    <property type="entry name" value="FAD_PCMH"/>
    <property type="match status" value="1"/>
</dbReference>
<dbReference type="PANTHER" id="PTHR42973:SF39">
    <property type="entry name" value="FAD-BINDING PCMH-TYPE DOMAIN-CONTAINING PROTEIN"/>
    <property type="match status" value="1"/>
</dbReference>
<evidence type="ECO:0000313" key="7">
    <source>
        <dbReference type="EMBL" id="KAK7471017.1"/>
    </source>
</evidence>
<dbReference type="Gene3D" id="3.30.43.10">
    <property type="entry name" value="Uridine Diphospho-n-acetylenolpyruvylglucosamine Reductase, domain 2"/>
    <property type="match status" value="1"/>
</dbReference>
<proteinExistence type="inferred from homology"/>
<dbReference type="Gene3D" id="3.30.465.10">
    <property type="match status" value="1"/>
</dbReference>
<dbReference type="SUPFAM" id="SSF56176">
    <property type="entry name" value="FAD-binding/transporter-associated domain-like"/>
    <property type="match status" value="1"/>
</dbReference>
<evidence type="ECO:0000313" key="8">
    <source>
        <dbReference type="Proteomes" id="UP001498398"/>
    </source>
</evidence>
<feature type="domain" description="FAD-binding PCMH-type" evidence="6">
    <location>
        <begin position="32"/>
        <end position="204"/>
    </location>
</feature>
<comment type="similarity">
    <text evidence="2">Belongs to the oxygen-dependent FAD-linked oxidoreductase family.</text>
</comment>
<dbReference type="InterPro" id="IPR006094">
    <property type="entry name" value="Oxid_FAD_bind_N"/>
</dbReference>
<evidence type="ECO:0000256" key="4">
    <source>
        <dbReference type="ARBA" id="ARBA00022827"/>
    </source>
</evidence>
<evidence type="ECO:0000256" key="5">
    <source>
        <dbReference type="ARBA" id="ARBA00023002"/>
    </source>
</evidence>
<comment type="cofactor">
    <cofactor evidence="1">
        <name>FAD</name>
        <dbReference type="ChEBI" id="CHEBI:57692"/>
    </cofactor>
</comment>
<dbReference type="Proteomes" id="UP001498398">
    <property type="component" value="Unassembled WGS sequence"/>
</dbReference>
<evidence type="ECO:0000256" key="1">
    <source>
        <dbReference type="ARBA" id="ARBA00001974"/>
    </source>
</evidence>
<gene>
    <name evidence="7" type="ORF">VKT23_002430</name>
</gene>
<dbReference type="InterPro" id="IPR036318">
    <property type="entry name" value="FAD-bd_PCMH-like_sf"/>
</dbReference>
<dbReference type="InterPro" id="IPR016169">
    <property type="entry name" value="FAD-bd_PCMH_sub2"/>
</dbReference>
<dbReference type="Pfam" id="PF08031">
    <property type="entry name" value="BBE"/>
    <property type="match status" value="1"/>
</dbReference>
<dbReference type="EMBL" id="JBANRG010000002">
    <property type="protein sequence ID" value="KAK7471017.1"/>
    <property type="molecule type" value="Genomic_DNA"/>
</dbReference>
<reference evidence="7 8" key="1">
    <citation type="submission" date="2024-01" db="EMBL/GenBank/DDBJ databases">
        <title>A draft genome for the cacao thread blight pathogen Marasmiellus scandens.</title>
        <authorList>
            <person name="Baruah I.K."/>
            <person name="Leung J."/>
            <person name="Bukari Y."/>
            <person name="Amoako-Attah I."/>
            <person name="Meinhardt L.W."/>
            <person name="Bailey B.A."/>
            <person name="Cohen S.P."/>
        </authorList>
    </citation>
    <scope>NUCLEOTIDE SEQUENCE [LARGE SCALE GENOMIC DNA]</scope>
    <source>
        <strain evidence="7 8">GH-19</strain>
    </source>
</reference>
<dbReference type="InterPro" id="IPR050416">
    <property type="entry name" value="FAD-linked_Oxidoreductase"/>
</dbReference>
<keyword evidence="5" id="KW-0560">Oxidoreductase</keyword>
<sequence>MALPSFPEQFKGDFVTSDDPDYAKAISRWAKTAERSAKVVAFVKSPDDVALALKYAREASLEIAICGGGHSPAGASSIEGGLVIDLSRYINYSRIDPDKKLAYVGGGALWEAVDRTAIQHGLATVGGTVNHTGVGGLTLGGGYGWLSGQYGMAVDNVVQVTIVTADGSVVTANENENEDLFWAVRGGGSNFGVCTEFVLKLYPQRRTVYAGSIIFPFTSLKEVVETTESWKKTIPTMGAMIQFFTVGPGRQPVIPMTLFYNGSEAEGREHFKPFFDLKPVADFTAEIPYEQLNALENERTQHGSCVYQKGVAQSSLDYPSLKHAFDKVIEYSSGNDGFGVVLVFEYFNLDKINSITSDKTAFRRDPTNTILINFVWGENTPNNLQRARTGAGELANIIGNPQAQLGVTKTQIQGYTNYDPEGVTGLKEAVADKAQLVFGQNYPRLQQIKKKYDPGLVFRRWFPISPS</sequence>
<keyword evidence="3" id="KW-0285">Flavoprotein</keyword>
<organism evidence="7 8">
    <name type="scientific">Marasmiellus scandens</name>
    <dbReference type="NCBI Taxonomy" id="2682957"/>
    <lineage>
        <taxon>Eukaryota</taxon>
        <taxon>Fungi</taxon>
        <taxon>Dikarya</taxon>
        <taxon>Basidiomycota</taxon>
        <taxon>Agaricomycotina</taxon>
        <taxon>Agaricomycetes</taxon>
        <taxon>Agaricomycetidae</taxon>
        <taxon>Agaricales</taxon>
        <taxon>Marasmiineae</taxon>
        <taxon>Omphalotaceae</taxon>
        <taxon>Marasmiellus</taxon>
    </lineage>
</organism>
<name>A0ABR1K618_9AGAR</name>
<protein>
    <recommendedName>
        <fullName evidence="6">FAD-binding PCMH-type domain-containing protein</fullName>
    </recommendedName>
</protein>
<dbReference type="InterPro" id="IPR016166">
    <property type="entry name" value="FAD-bd_PCMH"/>
</dbReference>
<keyword evidence="8" id="KW-1185">Reference proteome</keyword>
<dbReference type="InterPro" id="IPR012951">
    <property type="entry name" value="BBE"/>
</dbReference>
<evidence type="ECO:0000256" key="2">
    <source>
        <dbReference type="ARBA" id="ARBA00005466"/>
    </source>
</evidence>
<keyword evidence="4" id="KW-0274">FAD</keyword>
<accession>A0ABR1K618</accession>
<dbReference type="Pfam" id="PF01565">
    <property type="entry name" value="FAD_binding_4"/>
    <property type="match status" value="1"/>
</dbReference>
<evidence type="ECO:0000256" key="3">
    <source>
        <dbReference type="ARBA" id="ARBA00022630"/>
    </source>
</evidence>
<dbReference type="PANTHER" id="PTHR42973">
    <property type="entry name" value="BINDING OXIDOREDUCTASE, PUTATIVE (AFU_ORTHOLOGUE AFUA_1G17690)-RELATED"/>
    <property type="match status" value="1"/>
</dbReference>
<dbReference type="Gene3D" id="3.40.462.20">
    <property type="match status" value="1"/>
</dbReference>
<evidence type="ECO:0000259" key="6">
    <source>
        <dbReference type="PROSITE" id="PS51387"/>
    </source>
</evidence>